<proteinExistence type="predicted"/>
<name>A0A4Q9Q0M0_9APHY</name>
<evidence type="ECO:0000313" key="3">
    <source>
        <dbReference type="Proteomes" id="UP000292082"/>
    </source>
</evidence>
<reference evidence="2 3" key="1">
    <citation type="submission" date="2019-01" db="EMBL/GenBank/DDBJ databases">
        <title>Draft genome sequences of three monokaryotic isolates of the white-rot basidiomycete fungus Dichomitus squalens.</title>
        <authorList>
            <consortium name="DOE Joint Genome Institute"/>
            <person name="Lopez S.C."/>
            <person name="Andreopoulos B."/>
            <person name="Pangilinan J."/>
            <person name="Lipzen A."/>
            <person name="Riley R."/>
            <person name="Ahrendt S."/>
            <person name="Ng V."/>
            <person name="Barry K."/>
            <person name="Daum C."/>
            <person name="Grigoriev I.V."/>
            <person name="Hilden K.S."/>
            <person name="Makela M.R."/>
            <person name="de Vries R.P."/>
        </authorList>
    </citation>
    <scope>NUCLEOTIDE SEQUENCE [LARGE SCALE GENOMIC DNA]</scope>
    <source>
        <strain evidence="2 3">CBS 464.89</strain>
    </source>
</reference>
<dbReference type="Proteomes" id="UP000292082">
    <property type="component" value="Unassembled WGS sequence"/>
</dbReference>
<protein>
    <submittedName>
        <fullName evidence="2">Uncharacterized protein</fullName>
    </submittedName>
</protein>
<feature type="region of interest" description="Disordered" evidence="1">
    <location>
        <begin position="109"/>
        <end position="143"/>
    </location>
</feature>
<evidence type="ECO:0000256" key="1">
    <source>
        <dbReference type="SAM" id="MobiDB-lite"/>
    </source>
</evidence>
<feature type="region of interest" description="Disordered" evidence="1">
    <location>
        <begin position="69"/>
        <end position="96"/>
    </location>
</feature>
<accession>A0A4Q9Q0M0</accession>
<evidence type="ECO:0000313" key="2">
    <source>
        <dbReference type="EMBL" id="TBU60471.1"/>
    </source>
</evidence>
<dbReference type="EMBL" id="ML145105">
    <property type="protein sequence ID" value="TBU60471.1"/>
    <property type="molecule type" value="Genomic_DNA"/>
</dbReference>
<sequence>MSTANHPTEILCIIFRVVRRDALDRDEADMSWARLGGEGEGAQDRDGQDAADGLAGRCTHRNVYYTNFAMSGKPHTRPTPAAPTRRIKSAPSATRAVTGTAMRNTAPIEDNSYTARVPPTKRKRLPGGSSVNVGEPKKPKRPSLSDDFLHRLCSVMPDAPCPWPMCPKKSQLVQTGEGEGAARSKCKITEHFREHVEDGRIFKTNGAIVCPACHKKDQRNTFVRHVKAAHWHARWGCLLTLHGLECSWQGTRPGDVSQHVERKHRGHIDLLPSLPT</sequence>
<keyword evidence="3" id="KW-1185">Reference proteome</keyword>
<dbReference type="AlphaFoldDB" id="A0A4Q9Q0M0"/>
<gene>
    <name evidence="2" type="ORF">BD310DRAFT_815357</name>
</gene>
<organism evidence="2 3">
    <name type="scientific">Dichomitus squalens</name>
    <dbReference type="NCBI Taxonomy" id="114155"/>
    <lineage>
        <taxon>Eukaryota</taxon>
        <taxon>Fungi</taxon>
        <taxon>Dikarya</taxon>
        <taxon>Basidiomycota</taxon>
        <taxon>Agaricomycotina</taxon>
        <taxon>Agaricomycetes</taxon>
        <taxon>Polyporales</taxon>
        <taxon>Polyporaceae</taxon>
        <taxon>Dichomitus</taxon>
    </lineage>
</organism>